<dbReference type="AlphaFoldDB" id="A0A7Y0HFM9"/>
<dbReference type="GO" id="GO:0018580">
    <property type="term" value="F:nitronate monooxygenase activity"/>
    <property type="evidence" value="ECO:0007669"/>
    <property type="project" value="InterPro"/>
</dbReference>
<dbReference type="PANTHER" id="PTHR32332">
    <property type="entry name" value="2-NITROPROPANE DIOXYGENASE"/>
    <property type="match status" value="1"/>
</dbReference>
<dbReference type="EMBL" id="JABBNT010000003">
    <property type="protein sequence ID" value="NMM44768.1"/>
    <property type="molecule type" value="Genomic_DNA"/>
</dbReference>
<proteinExistence type="predicted"/>
<reference evidence="4 5" key="1">
    <citation type="submission" date="2020-04" db="EMBL/GenBank/DDBJ databases">
        <title>Rhodospirillaceae bacterium KN72 isolated from deep sea.</title>
        <authorList>
            <person name="Zhang D.-C."/>
        </authorList>
    </citation>
    <scope>NUCLEOTIDE SEQUENCE [LARGE SCALE GENOMIC DNA]</scope>
    <source>
        <strain evidence="4 5">KN72</strain>
    </source>
</reference>
<evidence type="ECO:0000256" key="2">
    <source>
        <dbReference type="ARBA" id="ARBA00022643"/>
    </source>
</evidence>
<evidence type="ECO:0000313" key="5">
    <source>
        <dbReference type="Proteomes" id="UP000539372"/>
    </source>
</evidence>
<protein>
    <submittedName>
        <fullName evidence="4">Nitronate monooxygenase</fullName>
    </submittedName>
</protein>
<dbReference type="Pfam" id="PF03060">
    <property type="entry name" value="NMO"/>
    <property type="match status" value="1"/>
</dbReference>
<organism evidence="4 5">
    <name type="scientific">Pacificispira spongiicola</name>
    <dbReference type="NCBI Taxonomy" id="2729598"/>
    <lineage>
        <taxon>Bacteria</taxon>
        <taxon>Pseudomonadati</taxon>
        <taxon>Pseudomonadota</taxon>
        <taxon>Alphaproteobacteria</taxon>
        <taxon>Rhodospirillales</taxon>
        <taxon>Rhodospirillaceae</taxon>
        <taxon>Pacificispira</taxon>
    </lineage>
</organism>
<keyword evidence="4" id="KW-0503">Monooxygenase</keyword>
<keyword evidence="1" id="KW-0285">Flavoprotein</keyword>
<gene>
    <name evidence="4" type="ORF">HH303_09785</name>
</gene>
<dbReference type="PANTHER" id="PTHR32332:SF31">
    <property type="entry name" value="2-NITROPROPANE DIOXYGENASE FAMILY, PUTATIVE (AFU_ORTHOLOGUE AFUA_2G09850)-RELATED"/>
    <property type="match status" value="1"/>
</dbReference>
<evidence type="ECO:0000256" key="3">
    <source>
        <dbReference type="ARBA" id="ARBA00023002"/>
    </source>
</evidence>
<keyword evidence="3" id="KW-0560">Oxidoreductase</keyword>
<evidence type="ECO:0000313" key="4">
    <source>
        <dbReference type="EMBL" id="NMM44768.1"/>
    </source>
</evidence>
<dbReference type="SUPFAM" id="SSF51412">
    <property type="entry name" value="Inosine monophosphate dehydrogenase (IMPDH)"/>
    <property type="match status" value="1"/>
</dbReference>
<name>A0A7Y0HFM9_9PROT</name>
<dbReference type="Gene3D" id="3.20.20.70">
    <property type="entry name" value="Aldolase class I"/>
    <property type="match status" value="1"/>
</dbReference>
<accession>A0A7Y0HFM9</accession>
<dbReference type="Proteomes" id="UP000539372">
    <property type="component" value="Unassembled WGS sequence"/>
</dbReference>
<dbReference type="CDD" id="cd04730">
    <property type="entry name" value="NPD_like"/>
    <property type="match status" value="1"/>
</dbReference>
<comment type="caution">
    <text evidence="4">The sequence shown here is derived from an EMBL/GenBank/DDBJ whole genome shotgun (WGS) entry which is preliminary data.</text>
</comment>
<sequence>MRIATRLTERLEIRHPIVLAPMAFTSGGILAKAVSDAGGLGLIGGGYGDETFLKTAFRDAGNTRVGAGFITWSLARNPALLDLVLDHHPAAVMLSFGDPAPFADAIGAAGSTLICQCQTLDHVRAALDCGAQIVVAQGGEAGGHGAIRGTLNFVPEVADHLAAHAPDTLLLAAGGIADGRGLAASLMLGADGVLVGTRFWAAAESLAPEGHRQAAIPAGGDDTVKTATVDIVRQKDWPKDFSIRVKRNAFTDRWDGNETGLSTAVEAEAARYQAALEAGDADNSAPICGEAIGLIRSVDPAAAIVEGMVADASACLGTRFVVQE</sequence>
<dbReference type="InterPro" id="IPR013785">
    <property type="entry name" value="Aldolase_TIM"/>
</dbReference>
<keyword evidence="5" id="KW-1185">Reference proteome</keyword>
<evidence type="ECO:0000256" key="1">
    <source>
        <dbReference type="ARBA" id="ARBA00022630"/>
    </source>
</evidence>
<dbReference type="InterPro" id="IPR004136">
    <property type="entry name" value="NMO"/>
</dbReference>
<keyword evidence="2" id="KW-0288">FMN</keyword>